<dbReference type="EnsemblPlants" id="TraesCS6A02G169800.1">
    <property type="protein sequence ID" value="TraesCS6A02G169800.1.cds1"/>
    <property type="gene ID" value="TraesCS6A02G169800"/>
</dbReference>
<sequence length="63" mass="7268">MEEDRSRREEEKAGGGIDDDMVEERRRRVERRGRPASAGEERIMGIEGGVRRLVGIERKEKEG</sequence>
<dbReference type="Gramene" id="TraesCS6A03G0419400.1">
    <property type="protein sequence ID" value="TraesCS6A03G0419400.1.CDS1"/>
    <property type="gene ID" value="TraesCS6A03G0419400"/>
</dbReference>
<accession>A0A3B6NPX9</accession>
<dbReference type="Gramene" id="TraesCLE_scaffold_009118_01G000100.1">
    <property type="protein sequence ID" value="TraesCLE_scaffold_009118_01G000100.1"/>
    <property type="gene ID" value="TraesCLE_scaffold_009118_01G000100"/>
</dbReference>
<feature type="region of interest" description="Disordered" evidence="1">
    <location>
        <begin position="1"/>
        <end position="40"/>
    </location>
</feature>
<evidence type="ECO:0000313" key="2">
    <source>
        <dbReference type="EnsemblPlants" id="TraesCS6A02G169800.1.cds1"/>
    </source>
</evidence>
<organism evidence="2">
    <name type="scientific">Triticum aestivum</name>
    <name type="common">Wheat</name>
    <dbReference type="NCBI Taxonomy" id="4565"/>
    <lineage>
        <taxon>Eukaryota</taxon>
        <taxon>Viridiplantae</taxon>
        <taxon>Streptophyta</taxon>
        <taxon>Embryophyta</taxon>
        <taxon>Tracheophyta</taxon>
        <taxon>Spermatophyta</taxon>
        <taxon>Magnoliopsida</taxon>
        <taxon>Liliopsida</taxon>
        <taxon>Poales</taxon>
        <taxon>Poaceae</taxon>
        <taxon>BOP clade</taxon>
        <taxon>Pooideae</taxon>
        <taxon>Triticodae</taxon>
        <taxon>Triticeae</taxon>
        <taxon>Triticinae</taxon>
        <taxon>Triticum</taxon>
    </lineage>
</organism>
<proteinExistence type="predicted"/>
<feature type="compositionally biased region" description="Basic and acidic residues" evidence="1">
    <location>
        <begin position="1"/>
        <end position="13"/>
    </location>
</feature>
<reference evidence="2" key="1">
    <citation type="submission" date="2018-08" db="EMBL/GenBank/DDBJ databases">
        <authorList>
            <person name="Rossello M."/>
        </authorList>
    </citation>
    <scope>NUCLEOTIDE SEQUENCE [LARGE SCALE GENOMIC DNA]</scope>
    <source>
        <strain evidence="2">cv. Chinese Spring</strain>
    </source>
</reference>
<evidence type="ECO:0000313" key="3">
    <source>
        <dbReference type="Proteomes" id="UP000019116"/>
    </source>
</evidence>
<keyword evidence="3" id="KW-1185">Reference proteome</keyword>
<name>A0A3B6NPX9_WHEAT</name>
<reference evidence="2" key="2">
    <citation type="submission" date="2018-10" db="UniProtKB">
        <authorList>
            <consortium name="EnsemblPlants"/>
        </authorList>
    </citation>
    <scope>IDENTIFICATION</scope>
</reference>
<dbReference type="Gramene" id="TraesRN6A0100390800.1">
    <property type="protein sequence ID" value="TraesRN6A0100390800.1"/>
    <property type="gene ID" value="TraesRN6A0100390800"/>
</dbReference>
<dbReference type="Proteomes" id="UP000019116">
    <property type="component" value="Chromosome 6A"/>
</dbReference>
<evidence type="ECO:0000256" key="1">
    <source>
        <dbReference type="SAM" id="MobiDB-lite"/>
    </source>
</evidence>
<dbReference type="SMR" id="A0A3B6NPX9"/>
<protein>
    <submittedName>
        <fullName evidence="2">Uncharacterized protein</fullName>
    </submittedName>
</protein>
<dbReference type="Gramene" id="TraesCS6A02G169800.1">
    <property type="protein sequence ID" value="TraesCS6A02G169800.1.cds1"/>
    <property type="gene ID" value="TraesCS6A02G169800"/>
</dbReference>
<dbReference type="AlphaFoldDB" id="A0A3B6NPX9"/>
<dbReference type="Gramene" id="TraesROB_scaffold_086019_01G000100.1">
    <property type="protein sequence ID" value="TraesROB_scaffold_086019_01G000100.1"/>
    <property type="gene ID" value="TraesROB_scaffold_086019_01G000100"/>
</dbReference>
<dbReference type="Gramene" id="TraesWEE_scaffold_122467_01G000100.1">
    <property type="protein sequence ID" value="TraesWEE_scaffold_122467_01G000100.1"/>
    <property type="gene ID" value="TraesWEE_scaffold_122467_01G000100"/>
</dbReference>
<dbReference type="Gramene" id="TraesCAD_scaffold_018451_01G000100.1">
    <property type="protein sequence ID" value="TraesCAD_scaffold_018451_01G000100.1"/>
    <property type="gene ID" value="TraesCAD_scaffold_018451_01G000100"/>
</dbReference>